<protein>
    <recommendedName>
        <fullName evidence="11">DNA replication licensing factor MCM4</fullName>
        <ecNumber evidence="11">3.6.4.12</ecNumber>
    </recommendedName>
</protein>
<comment type="function">
    <text evidence="11">Acts as component of the MCM2-7 complex (MCM complex) which is the replicative helicase essential for 'once per cell cycle' DNA replication initiation and elongation in eukaryotic cells. The active ATPase sites in the MCM2-7 ring are formed through the interaction surfaces of two neighboring subunits such that a critical structure of a conserved arginine finger motif is provided in trans relative to the ATP-binding site of the Walker A box of the adjacent subunit. The six ATPase active sites, however, are likely to contribute differentially to the complex helicase activity.</text>
</comment>
<dbReference type="VEuPathDB" id="GiardiaDB:GLP15_4106"/>
<dbReference type="SUPFAM" id="SSF50249">
    <property type="entry name" value="Nucleic acid-binding proteins"/>
    <property type="match status" value="1"/>
</dbReference>
<evidence type="ECO:0000256" key="12">
    <source>
        <dbReference type="SAM" id="MobiDB-lite"/>
    </source>
</evidence>
<dbReference type="Gene3D" id="2.40.50.140">
    <property type="entry name" value="Nucleic acid-binding proteins"/>
    <property type="match status" value="1"/>
</dbReference>
<comment type="catalytic activity">
    <reaction evidence="11">
        <text>ATP + H2O = ADP + phosphate + H(+)</text>
        <dbReference type="Rhea" id="RHEA:13065"/>
        <dbReference type="ChEBI" id="CHEBI:15377"/>
        <dbReference type="ChEBI" id="CHEBI:15378"/>
        <dbReference type="ChEBI" id="CHEBI:30616"/>
        <dbReference type="ChEBI" id="CHEBI:43474"/>
        <dbReference type="ChEBI" id="CHEBI:456216"/>
        <dbReference type="EC" id="3.6.4.12"/>
    </reaction>
</comment>
<evidence type="ECO:0000313" key="14">
    <source>
        <dbReference type="EMBL" id="EFO62010.1"/>
    </source>
</evidence>
<dbReference type="PRINTS" id="PR01657">
    <property type="entry name" value="MCMFAMILY"/>
</dbReference>
<dbReference type="InterPro" id="IPR012340">
    <property type="entry name" value="NA-bd_OB-fold"/>
</dbReference>
<evidence type="ECO:0000256" key="1">
    <source>
        <dbReference type="ARBA" id="ARBA00004123"/>
    </source>
</evidence>
<comment type="similarity">
    <text evidence="2 10">Belongs to the MCM family.</text>
</comment>
<keyword evidence="3 11" id="KW-0235">DNA replication</keyword>
<evidence type="ECO:0000256" key="6">
    <source>
        <dbReference type="ARBA" id="ARBA00022806"/>
    </source>
</evidence>
<organism evidence="14 15">
    <name type="scientific">Giardia intestinalis (strain P15)</name>
    <name type="common">Giardia lamblia</name>
    <dbReference type="NCBI Taxonomy" id="658858"/>
    <lineage>
        <taxon>Eukaryota</taxon>
        <taxon>Metamonada</taxon>
        <taxon>Diplomonadida</taxon>
        <taxon>Hexamitidae</taxon>
        <taxon>Giardiinae</taxon>
        <taxon>Giardia</taxon>
    </lineage>
</organism>
<gene>
    <name evidence="14" type="ORF">GLP15_4106</name>
</gene>
<evidence type="ECO:0000256" key="3">
    <source>
        <dbReference type="ARBA" id="ARBA00022705"/>
    </source>
</evidence>
<name>E1F6B8_GIAIA</name>
<comment type="subunit">
    <text evidence="11">Component of the MCM2-7 complex.</text>
</comment>
<evidence type="ECO:0000256" key="10">
    <source>
        <dbReference type="RuleBase" id="RU004070"/>
    </source>
</evidence>
<evidence type="ECO:0000259" key="13">
    <source>
        <dbReference type="PROSITE" id="PS50051"/>
    </source>
</evidence>
<dbReference type="GO" id="GO:0005634">
    <property type="term" value="C:nucleus"/>
    <property type="evidence" value="ECO:0007669"/>
    <property type="project" value="UniProtKB-SubCell"/>
</dbReference>
<dbReference type="GO" id="GO:0042555">
    <property type="term" value="C:MCM complex"/>
    <property type="evidence" value="ECO:0007669"/>
    <property type="project" value="UniProtKB-UniRule"/>
</dbReference>
<dbReference type="PANTHER" id="PTHR11630:SF66">
    <property type="entry name" value="DNA REPLICATION LICENSING FACTOR MCM4"/>
    <property type="match status" value="1"/>
</dbReference>
<dbReference type="FunFam" id="2.20.28.10:FF:000003">
    <property type="entry name" value="DNA helicase"/>
    <property type="match status" value="1"/>
</dbReference>
<evidence type="ECO:0000256" key="11">
    <source>
        <dbReference type="RuleBase" id="RU368062"/>
    </source>
</evidence>
<dbReference type="GO" id="GO:0005524">
    <property type="term" value="F:ATP binding"/>
    <property type="evidence" value="ECO:0007669"/>
    <property type="project" value="UniProtKB-UniRule"/>
</dbReference>
<dbReference type="InterPro" id="IPR031327">
    <property type="entry name" value="MCM"/>
</dbReference>
<dbReference type="OMA" id="TEIGDGW"/>
<evidence type="ECO:0000313" key="15">
    <source>
        <dbReference type="Proteomes" id="UP000008974"/>
    </source>
</evidence>
<evidence type="ECO:0000256" key="9">
    <source>
        <dbReference type="ARBA" id="ARBA00023242"/>
    </source>
</evidence>
<dbReference type="InterPro" id="IPR041562">
    <property type="entry name" value="MCM_lid"/>
</dbReference>
<comment type="subcellular location">
    <subcellularLocation>
        <location evidence="1">Nucleus</location>
    </subcellularLocation>
</comment>
<feature type="region of interest" description="Disordered" evidence="12">
    <location>
        <begin position="1"/>
        <end position="24"/>
    </location>
</feature>
<dbReference type="PANTHER" id="PTHR11630">
    <property type="entry name" value="DNA REPLICATION LICENSING FACTOR MCM FAMILY MEMBER"/>
    <property type="match status" value="1"/>
</dbReference>
<comment type="caution">
    <text evidence="14">The sequence shown here is derived from an EMBL/GenBank/DDBJ whole genome shotgun (WGS) entry which is preliminary data.</text>
</comment>
<dbReference type="GO" id="GO:1902975">
    <property type="term" value="P:mitotic DNA replication initiation"/>
    <property type="evidence" value="ECO:0007669"/>
    <property type="project" value="TreeGrafter"/>
</dbReference>
<dbReference type="GO" id="GO:0016887">
    <property type="term" value="F:ATP hydrolysis activity"/>
    <property type="evidence" value="ECO:0007669"/>
    <property type="project" value="RHEA"/>
</dbReference>
<dbReference type="InterPro" id="IPR008047">
    <property type="entry name" value="MCM_4"/>
</dbReference>
<dbReference type="GO" id="GO:0006271">
    <property type="term" value="P:DNA strand elongation involved in DNA replication"/>
    <property type="evidence" value="ECO:0007669"/>
    <property type="project" value="TreeGrafter"/>
</dbReference>
<dbReference type="OrthoDB" id="10251574at2759"/>
<feature type="compositionally biased region" description="Polar residues" evidence="12">
    <location>
        <begin position="15"/>
        <end position="24"/>
    </location>
</feature>
<reference evidence="14 15" key="1">
    <citation type="journal article" date="2010" name="BMC Genomics">
        <title>Genome analysis and comparative genomics of a Giardia intestinalis assemblage E isolate.</title>
        <authorList>
            <person name="Jerlstrom-Hultqvist J."/>
            <person name="Franzen O."/>
            <person name="Ankarklev J."/>
            <person name="Xu F."/>
            <person name="Nohynkova E."/>
            <person name="Andersson J.O."/>
            <person name="Svard S.G."/>
            <person name="Andersson B."/>
        </authorList>
    </citation>
    <scope>NUCLEOTIDE SEQUENCE [LARGE SCALE GENOMIC DNA]</scope>
    <source>
        <strain evidence="14 15">P15</strain>
    </source>
</reference>
<keyword evidence="4 10" id="KW-0547">Nucleotide-binding</keyword>
<evidence type="ECO:0000256" key="8">
    <source>
        <dbReference type="ARBA" id="ARBA00023125"/>
    </source>
</evidence>
<evidence type="ECO:0000256" key="4">
    <source>
        <dbReference type="ARBA" id="ARBA00022741"/>
    </source>
</evidence>
<keyword evidence="8 10" id="KW-0238">DNA-binding</keyword>
<dbReference type="AlphaFoldDB" id="E1F6B8"/>
<dbReference type="GO" id="GO:0003697">
    <property type="term" value="F:single-stranded DNA binding"/>
    <property type="evidence" value="ECO:0007669"/>
    <property type="project" value="TreeGrafter"/>
</dbReference>
<dbReference type="PROSITE" id="PS50051">
    <property type="entry name" value="MCM_2"/>
    <property type="match status" value="1"/>
</dbReference>
<dbReference type="InterPro" id="IPR001208">
    <property type="entry name" value="MCM_dom"/>
</dbReference>
<evidence type="ECO:0000256" key="2">
    <source>
        <dbReference type="ARBA" id="ARBA00008010"/>
    </source>
</evidence>
<dbReference type="Gene3D" id="3.40.50.300">
    <property type="entry name" value="P-loop containing nucleotide triphosphate hydrolases"/>
    <property type="match status" value="1"/>
</dbReference>
<dbReference type="EC" id="3.6.4.12" evidence="11"/>
<evidence type="ECO:0000256" key="5">
    <source>
        <dbReference type="ARBA" id="ARBA00022801"/>
    </source>
</evidence>
<dbReference type="GO" id="GO:0000727">
    <property type="term" value="P:double-strand break repair via break-induced replication"/>
    <property type="evidence" value="ECO:0007669"/>
    <property type="project" value="TreeGrafter"/>
</dbReference>
<dbReference type="EMBL" id="ACVC01000196">
    <property type="protein sequence ID" value="EFO62010.1"/>
    <property type="molecule type" value="Genomic_DNA"/>
</dbReference>
<dbReference type="STRING" id="658858.E1F6B8"/>
<dbReference type="Gene3D" id="2.20.28.10">
    <property type="match status" value="1"/>
</dbReference>
<dbReference type="SMART" id="SM00350">
    <property type="entry name" value="MCM"/>
    <property type="match status" value="1"/>
</dbReference>
<accession>E1F6B8</accession>
<dbReference type="Pfam" id="PF17855">
    <property type="entry name" value="MCM_lid"/>
    <property type="match status" value="1"/>
</dbReference>
<dbReference type="Pfam" id="PF00493">
    <property type="entry name" value="MCM"/>
    <property type="match status" value="1"/>
</dbReference>
<proteinExistence type="inferred from homology"/>
<keyword evidence="9 11" id="KW-0539">Nucleus</keyword>
<dbReference type="SUPFAM" id="SSF52540">
    <property type="entry name" value="P-loop containing nucleoside triphosphate hydrolases"/>
    <property type="match status" value="1"/>
</dbReference>
<dbReference type="GO" id="GO:0017116">
    <property type="term" value="F:single-stranded DNA helicase activity"/>
    <property type="evidence" value="ECO:0007669"/>
    <property type="project" value="TreeGrafter"/>
</dbReference>
<keyword evidence="7 10" id="KW-0067">ATP-binding</keyword>
<feature type="domain" description="MCM C-terminal AAA(+) ATPase" evidence="13">
    <location>
        <begin position="395"/>
        <end position="599"/>
    </location>
</feature>
<dbReference type="Proteomes" id="UP000008974">
    <property type="component" value="Unassembled WGS sequence"/>
</dbReference>
<sequence length="825" mass="91691">MEPDRTPVHPPILGPTTQNHTPTSMMSHVDLVRPSHRNSRELQESFTGDLSALQRAMHSFLSSHELITSIKDRIERGKSCVDISLLTLRNSFDDSHRMLYTTLLTTPDVFQVFDLVLHQVALSIVVQMRDEHLKRLWDENPNISRDVFLSSTQYKNAISYYSRVANNLHLRCYPVNFPEDDSQSLRTLGPMHADSLISVNGMVSNISSRVPEMVEACFQCTVCKDMKKVGVKRGKIISPIRCTNCDSLQSIELIHNMCTFIDKRVIKIQEAPDQLTSGTPPISCSFVAYDLDLSGIRPGDRVVVVGIYRLRQTRPKQSQAVCNAALRPVVELLSISISDSAVTDNYLSSKKDSDVIDYERLKSLDPNTSYAEYYDHMTHLFPGMIPETDSGSDKRFLKLINSIAPSIFGPTYFDIKTGLLLQCFGGVQKDSYRGQIHVLLVGDPGLAKSKLLQYVAKISPRSVYASGKGSSQAGLTATVSRHPETHEFYLDPGALLLSDGGICCLDEFDKSSEDVRSSLHEVMEHGQLSIAKAGILATLSAKTSILAAANPIDSCYNPKRTVVQNLNLPPSLLNRFDIIYLLLDNRHDTDADRALASWLVSMYINSEQTDYSGELHTKNPAAATPDAWDPQVLRQYIYFAQKLSPVLSKSAQDALLLSYNQLRSGSYSASGRITATPRQLMSLIRLAEARARIRFSNFVTANDVLEVSRLMTKAMHLAMTDQNGFINMDIFAETRDDSGEGARLDMVCRAITRYKSQRIAELQSVENAEQVTVTVLELLTSMNRGVSTDQISMGESISLELLNAALDILASQGLIVRNGDDVIFI</sequence>
<dbReference type="FunFam" id="3.40.50.300:FF:002469">
    <property type="entry name" value="Cell division control protein 21"/>
    <property type="match status" value="1"/>
</dbReference>
<evidence type="ECO:0000256" key="7">
    <source>
        <dbReference type="ARBA" id="ARBA00022840"/>
    </source>
</evidence>
<dbReference type="InterPro" id="IPR027417">
    <property type="entry name" value="P-loop_NTPase"/>
</dbReference>
<dbReference type="InterPro" id="IPR033762">
    <property type="entry name" value="MCM_OB"/>
</dbReference>
<keyword evidence="6 11" id="KW-0347">Helicase</keyword>
<dbReference type="Pfam" id="PF17207">
    <property type="entry name" value="MCM_OB"/>
    <property type="match status" value="1"/>
</dbReference>
<keyword evidence="5 11" id="KW-0378">Hydrolase</keyword>
<dbReference type="PRINTS" id="PR01660">
    <property type="entry name" value="MCMPROTEIN4"/>
</dbReference>